<evidence type="ECO:0000256" key="2">
    <source>
        <dbReference type="ARBA" id="ARBA00023125"/>
    </source>
</evidence>
<dbReference type="CDD" id="cd06170">
    <property type="entry name" value="LuxR_C_like"/>
    <property type="match status" value="1"/>
</dbReference>
<dbReference type="GO" id="GO:0043531">
    <property type="term" value="F:ADP binding"/>
    <property type="evidence" value="ECO:0007669"/>
    <property type="project" value="InterPro"/>
</dbReference>
<dbReference type="Gene3D" id="1.25.40.10">
    <property type="entry name" value="Tetratricopeptide repeat domain"/>
    <property type="match status" value="1"/>
</dbReference>
<evidence type="ECO:0000313" key="7">
    <source>
        <dbReference type="Proteomes" id="UP000036334"/>
    </source>
</evidence>
<dbReference type="PATRIC" id="fig|29311.18.peg.1797"/>
<feature type="coiled-coil region" evidence="4">
    <location>
        <begin position="548"/>
        <end position="575"/>
    </location>
</feature>
<organism evidence="6 7">
    <name type="scientific">Mycobacterium haemophilum</name>
    <dbReference type="NCBI Taxonomy" id="29311"/>
    <lineage>
        <taxon>Bacteria</taxon>
        <taxon>Bacillati</taxon>
        <taxon>Actinomycetota</taxon>
        <taxon>Actinomycetes</taxon>
        <taxon>Mycobacteriales</taxon>
        <taxon>Mycobacteriaceae</taxon>
        <taxon>Mycobacterium</taxon>
    </lineage>
</organism>
<dbReference type="FunFam" id="1.10.10.10:FF:000553">
    <property type="entry name" value="Transcriptional regulator, LuxR family"/>
    <property type="match status" value="1"/>
</dbReference>
<dbReference type="SUPFAM" id="SSF46894">
    <property type="entry name" value="C-terminal effector domain of the bipartite response regulators"/>
    <property type="match status" value="1"/>
</dbReference>
<name>A0A0I9TU11_9MYCO</name>
<keyword evidence="7" id="KW-1185">Reference proteome</keyword>
<dbReference type="InterPro" id="IPR002182">
    <property type="entry name" value="NB-ARC"/>
</dbReference>
<evidence type="ECO:0000313" key="6">
    <source>
        <dbReference type="EMBL" id="KLO38197.1"/>
    </source>
</evidence>
<dbReference type="Gene3D" id="3.40.50.300">
    <property type="entry name" value="P-loop containing nucleotide triphosphate hydrolases"/>
    <property type="match status" value="1"/>
</dbReference>
<dbReference type="Pfam" id="PF00931">
    <property type="entry name" value="NB-ARC"/>
    <property type="match status" value="1"/>
</dbReference>
<keyword evidence="3" id="KW-0804">Transcription</keyword>
<dbReference type="Gene3D" id="3.30.70.1230">
    <property type="entry name" value="Nucleotide cyclase"/>
    <property type="match status" value="1"/>
</dbReference>
<evidence type="ECO:0000256" key="4">
    <source>
        <dbReference type="SAM" id="Coils"/>
    </source>
</evidence>
<dbReference type="InterPro" id="IPR029787">
    <property type="entry name" value="Nucleotide_cyclase"/>
</dbReference>
<dbReference type="GO" id="GO:0009190">
    <property type="term" value="P:cyclic nucleotide biosynthetic process"/>
    <property type="evidence" value="ECO:0007669"/>
    <property type="project" value="InterPro"/>
</dbReference>
<reference evidence="6 7" key="1">
    <citation type="submission" date="2015-05" db="EMBL/GenBank/DDBJ databases">
        <title>Genome sequence of Mycobacterium haemophilum.</title>
        <authorList>
            <person name="Greninger A.L."/>
            <person name="Cunningham G."/>
            <person name="Miller S."/>
        </authorList>
    </citation>
    <scope>NUCLEOTIDE SEQUENCE [LARGE SCALE GENOMIC DNA]</scope>
    <source>
        <strain evidence="7">UC1</strain>
    </source>
</reference>
<sequence length="1094" mass="118261">MDGSDGRTASLLPGTITLLLVAAQSNTDRLEGMRPEETGTAITELRSAVSEAATAHGGLRTVEQGEGDTVTVAFSRASDAVACALDLQRVPHPPLQLRIGLDTGEITSRGNTNCMPPTMARATRLLDLAHPGQTLLSTTTGDLAIDQLPADTWLIDLGSHQLPDLPRPIGVMQLCHRNFRNEFPALNLLEAVAGQDLPVPLTTFVGRAAQLDEVQELVIGNRLVTLYGAGGVGKTRLALQVAAQITSEFSDGLWYVDLGSISDPDLVPMSIMSAVGLADQPDYATQETLIRFVGDRRMLIVLDTCEHLLDVCGELVLALLGACPALTFLATSREPIRVTGEVTWRVSALSLAEAIELFTDRAGLVLPGFSITDADTQVVRNICRRLDSMPLAIELAAARVATLSLAEITKGLDDRFRLLNSGARTTVPRQQTLRASMDWSHALLTETQRTLFRRLATFPGTFDLTAAEAVAGYGDLKPHQVLDQLTLLVNKSLVVVEGSRGRTRYRLLESVRQYAAERLTESSDATAVHTRHRDHYALLADLLDASGHRDHQELIERAETELDNLNAALAWTHNAGDIAGALQLASSLQPIWFGRGHMHQGVAWFNALLEDENIHHQVVSAGVLARALADKVMLDAVLSSRVTVDDITARAQQALAIARDIGDPVVLARALTACGFSSGYNVGVARPYFDEAIELAQALNDKWTLSQILYWELLGAYISGDPVALRTAAETAQDLAKAIGDRFVARQCLLWFSVAKLWQGDLTEAIAQSRKVTAEAEAAGDVITRIAGLYTQARALAHRDAKRAQAAACMIVQVATEFELSPIYRRIGYAAMNCAALGAGDIALAVPDSELVPPSLSAQQDLVPTQHDLIAQAALARGDVLVARRIADEAVLVSQGWHLMVALTTRARVAIAQAELEQARNDLHTALACGADIQAYFGMPDCIELLAGLIGETSSHEATRLFGAASALRRRTGEVRFKTWNAAYEAAVAALRDAMGDEDFNSAWAEGAALPIKEAIVYAQRGRGKRKRPASGWESLTPAERNVVQLVSEGLSNKDIAKRLFVSVRTVHTHLTHIYTRLGINSRVQLVQEAMRHT</sequence>
<evidence type="ECO:0000259" key="5">
    <source>
        <dbReference type="PROSITE" id="PS50043"/>
    </source>
</evidence>
<dbReference type="PRINTS" id="PR00364">
    <property type="entry name" value="DISEASERSIST"/>
</dbReference>
<dbReference type="GO" id="GO:0004016">
    <property type="term" value="F:adenylate cyclase activity"/>
    <property type="evidence" value="ECO:0007669"/>
    <property type="project" value="UniProtKB-ARBA"/>
</dbReference>
<dbReference type="SUPFAM" id="SSF52540">
    <property type="entry name" value="P-loop containing nucleoside triphosphate hydrolases"/>
    <property type="match status" value="1"/>
</dbReference>
<evidence type="ECO:0000256" key="1">
    <source>
        <dbReference type="ARBA" id="ARBA00023015"/>
    </source>
</evidence>
<keyword evidence="4" id="KW-0175">Coiled coil</keyword>
<dbReference type="Proteomes" id="UP000036334">
    <property type="component" value="Unassembled WGS sequence"/>
</dbReference>
<dbReference type="InterPro" id="IPR016032">
    <property type="entry name" value="Sig_transdc_resp-reg_C-effctor"/>
</dbReference>
<dbReference type="Pfam" id="PF25872">
    <property type="entry name" value="HTH_77"/>
    <property type="match status" value="1"/>
</dbReference>
<dbReference type="Gene3D" id="1.10.10.10">
    <property type="entry name" value="Winged helix-like DNA-binding domain superfamily/Winged helix DNA-binding domain"/>
    <property type="match status" value="1"/>
</dbReference>
<keyword evidence="2" id="KW-0238">DNA-binding</keyword>
<dbReference type="PRINTS" id="PR00038">
    <property type="entry name" value="HTHLUXR"/>
</dbReference>
<dbReference type="InterPro" id="IPR058852">
    <property type="entry name" value="HTH_77"/>
</dbReference>
<proteinExistence type="predicted"/>
<dbReference type="InterPro" id="IPR000792">
    <property type="entry name" value="Tscrpt_reg_LuxR_C"/>
</dbReference>
<dbReference type="GO" id="GO:0006355">
    <property type="term" value="P:regulation of DNA-templated transcription"/>
    <property type="evidence" value="ECO:0007669"/>
    <property type="project" value="InterPro"/>
</dbReference>
<dbReference type="STRING" id="1202450.B586_19165"/>
<dbReference type="Pfam" id="PF00196">
    <property type="entry name" value="GerE"/>
    <property type="match status" value="1"/>
</dbReference>
<dbReference type="CDD" id="cd07302">
    <property type="entry name" value="CHD"/>
    <property type="match status" value="1"/>
</dbReference>
<dbReference type="PROSITE" id="PS50043">
    <property type="entry name" value="HTH_LUXR_2"/>
    <property type="match status" value="1"/>
</dbReference>
<keyword evidence="1" id="KW-0805">Transcription regulation</keyword>
<protein>
    <submittedName>
        <fullName evidence="6">Transcriptional regulator</fullName>
    </submittedName>
</protein>
<dbReference type="SUPFAM" id="SSF55073">
    <property type="entry name" value="Nucleotide cyclase"/>
    <property type="match status" value="1"/>
</dbReference>
<comment type="caution">
    <text evidence="6">The sequence shown here is derived from an EMBL/GenBank/DDBJ whole genome shotgun (WGS) entry which is preliminary data.</text>
</comment>
<dbReference type="InterPro" id="IPR027417">
    <property type="entry name" value="P-loop_NTPase"/>
</dbReference>
<dbReference type="InterPro" id="IPR001054">
    <property type="entry name" value="A/G_cyclase"/>
</dbReference>
<dbReference type="PROSITE" id="PS00622">
    <property type="entry name" value="HTH_LUXR_1"/>
    <property type="match status" value="1"/>
</dbReference>
<dbReference type="GO" id="GO:0035556">
    <property type="term" value="P:intracellular signal transduction"/>
    <property type="evidence" value="ECO:0007669"/>
    <property type="project" value="InterPro"/>
</dbReference>
<dbReference type="SMART" id="SM00421">
    <property type="entry name" value="HTH_LUXR"/>
    <property type="match status" value="1"/>
</dbReference>
<dbReference type="InterPro" id="IPR036388">
    <property type="entry name" value="WH-like_DNA-bd_sf"/>
</dbReference>
<feature type="domain" description="HTH luxR-type" evidence="5">
    <location>
        <begin position="1029"/>
        <end position="1094"/>
    </location>
</feature>
<dbReference type="GO" id="GO:0003677">
    <property type="term" value="F:DNA binding"/>
    <property type="evidence" value="ECO:0007669"/>
    <property type="project" value="UniProtKB-KW"/>
</dbReference>
<dbReference type="InterPro" id="IPR011990">
    <property type="entry name" value="TPR-like_helical_dom_sf"/>
</dbReference>
<evidence type="ECO:0000256" key="3">
    <source>
        <dbReference type="ARBA" id="ARBA00023163"/>
    </source>
</evidence>
<accession>A0A0I9TU11</accession>
<dbReference type="AlphaFoldDB" id="A0A0I9TU11"/>
<dbReference type="PANTHER" id="PTHR47691">
    <property type="entry name" value="REGULATOR-RELATED"/>
    <property type="match status" value="1"/>
</dbReference>
<dbReference type="EMBL" id="LDPR01000003">
    <property type="protein sequence ID" value="KLO38197.1"/>
    <property type="molecule type" value="Genomic_DNA"/>
</dbReference>
<dbReference type="PANTHER" id="PTHR47691:SF3">
    <property type="entry name" value="HTH-TYPE TRANSCRIPTIONAL REGULATOR RV0890C-RELATED"/>
    <property type="match status" value="1"/>
</dbReference>
<gene>
    <name evidence="6" type="ORF">ABH38_05190</name>
</gene>